<feature type="compositionally biased region" description="Polar residues" evidence="1">
    <location>
        <begin position="34"/>
        <end position="51"/>
    </location>
</feature>
<protein>
    <submittedName>
        <fullName evidence="2">Uncharacterized protein</fullName>
    </submittedName>
</protein>
<accession>A0ABD0J9R0</accession>
<dbReference type="AlphaFoldDB" id="A0ABD0J9R0"/>
<feature type="region of interest" description="Disordered" evidence="1">
    <location>
        <begin position="1"/>
        <end position="60"/>
    </location>
</feature>
<gene>
    <name evidence="2" type="ORF">BaRGS_00037189</name>
</gene>
<comment type="caution">
    <text evidence="2">The sequence shown here is derived from an EMBL/GenBank/DDBJ whole genome shotgun (WGS) entry which is preliminary data.</text>
</comment>
<reference evidence="2 3" key="1">
    <citation type="journal article" date="2023" name="Sci. Data">
        <title>Genome assembly of the Korean intertidal mud-creeper Batillaria attramentaria.</title>
        <authorList>
            <person name="Patra A.K."/>
            <person name="Ho P.T."/>
            <person name="Jun S."/>
            <person name="Lee S.J."/>
            <person name="Kim Y."/>
            <person name="Won Y.J."/>
        </authorList>
    </citation>
    <scope>NUCLEOTIDE SEQUENCE [LARGE SCALE GENOMIC DNA]</scope>
    <source>
        <strain evidence="2">Wonlab-2016</strain>
    </source>
</reference>
<feature type="compositionally biased region" description="Polar residues" evidence="1">
    <location>
        <begin position="12"/>
        <end position="27"/>
    </location>
</feature>
<name>A0ABD0J9R0_9CAEN</name>
<evidence type="ECO:0000256" key="1">
    <source>
        <dbReference type="SAM" id="MobiDB-lite"/>
    </source>
</evidence>
<evidence type="ECO:0000313" key="3">
    <source>
        <dbReference type="Proteomes" id="UP001519460"/>
    </source>
</evidence>
<evidence type="ECO:0000313" key="2">
    <source>
        <dbReference type="EMBL" id="KAK7466702.1"/>
    </source>
</evidence>
<dbReference type="EMBL" id="JACVVK020000549">
    <property type="protein sequence ID" value="KAK7466702.1"/>
    <property type="molecule type" value="Genomic_DNA"/>
</dbReference>
<dbReference type="Proteomes" id="UP001519460">
    <property type="component" value="Unassembled WGS sequence"/>
</dbReference>
<organism evidence="2 3">
    <name type="scientific">Batillaria attramentaria</name>
    <dbReference type="NCBI Taxonomy" id="370345"/>
    <lineage>
        <taxon>Eukaryota</taxon>
        <taxon>Metazoa</taxon>
        <taxon>Spiralia</taxon>
        <taxon>Lophotrochozoa</taxon>
        <taxon>Mollusca</taxon>
        <taxon>Gastropoda</taxon>
        <taxon>Caenogastropoda</taxon>
        <taxon>Sorbeoconcha</taxon>
        <taxon>Cerithioidea</taxon>
        <taxon>Batillariidae</taxon>
        <taxon>Batillaria</taxon>
    </lineage>
</organism>
<keyword evidence="3" id="KW-1185">Reference proteome</keyword>
<sequence>MLLTKSCRGGTVVTTDPTGKTGFSQPNILPLQANKKNPQSPRSQNGSSVDSDSLFVDPDSARPASNIAAGLTLRFSDHHRPCLGGSPRPRSVDPADGILNNSRPIFAAVSLKIVSSVSLPANVLSSTTVVPSPLRQSEGVVHTGRVTAESCCSAGPVGELIKRRSGAKDPQGN</sequence>
<proteinExistence type="predicted"/>